<gene>
    <name evidence="1" type="ORF">F8566_03040</name>
</gene>
<accession>A0A6H9YVH6</accession>
<sequence>MNRRTVLTSGGLVAGGALSSAFIPESARATTGRPAFQVMTPAATVAARTDRRPVAGGVHDPNVGRTFISWSGQYENGYVQAYDHRSRTWSGPLQVTEGEHDSHNYPTLIQARDGHLLIVVGMHNVGTVVARSALPHSIEGLWQVRTVAEGAAASYPMPFRARSGEIFVFFRETTKTIDPRVPSDTRPILYLRSRDHGRTWRSSAALTGAPYALGSTDRADNLNEIYIGQLRYDPGGRGRPERAHLVWTLAGGGPDQHLHDYFHKDIHYAAFDPRTLRFHGPGGRDLGVQLTDDEQEHACKVAVTPLARPAQLKSPDYIQLVGTTTSGRPFAVWSAADDTGLWHVFVSRRQAGRWRTSEVASGLRTREMEPVAGDVWRVYTTRDAEPGVSTYLLGPGRSWRPETQIATAKPVQRIELIAGFRDPARILITGASSARDVSIADGDIHVAGLTWR</sequence>
<evidence type="ECO:0000313" key="1">
    <source>
        <dbReference type="EMBL" id="KAB2352637.1"/>
    </source>
</evidence>
<dbReference type="SUPFAM" id="SSF50939">
    <property type="entry name" value="Sialidases"/>
    <property type="match status" value="1"/>
</dbReference>
<reference evidence="1 2" key="1">
    <citation type="submission" date="2019-09" db="EMBL/GenBank/DDBJ databases">
        <title>Actinomadura physcomitrii sp. nov., a novel actinomycete isolated from moss [Physcomitrium sphaericum (Ludw) Fuernr].</title>
        <authorList>
            <person name="Zhuang X."/>
            <person name="Liu C."/>
        </authorList>
    </citation>
    <scope>NUCLEOTIDE SEQUENCE [LARGE SCALE GENOMIC DNA]</scope>
    <source>
        <strain evidence="1 2">HMC1</strain>
    </source>
</reference>
<name>A0A6H9YVH6_9ACTN</name>
<dbReference type="Proteomes" id="UP000468735">
    <property type="component" value="Unassembled WGS sequence"/>
</dbReference>
<dbReference type="RefSeq" id="WP_151557648.1">
    <property type="nucleotide sequence ID" value="NZ_WBMT01000001.1"/>
</dbReference>
<dbReference type="InterPro" id="IPR036278">
    <property type="entry name" value="Sialidase_sf"/>
</dbReference>
<dbReference type="EMBL" id="WBMT01000001">
    <property type="protein sequence ID" value="KAB2352637.1"/>
    <property type="molecule type" value="Genomic_DNA"/>
</dbReference>
<dbReference type="Pfam" id="PF15892">
    <property type="entry name" value="BNR_4"/>
    <property type="match status" value="1"/>
</dbReference>
<protein>
    <recommendedName>
        <fullName evidence="3">Exo-alpha-sialidase</fullName>
    </recommendedName>
</protein>
<dbReference type="OrthoDB" id="3493799at2"/>
<dbReference type="AlphaFoldDB" id="A0A6H9YVH6"/>
<comment type="caution">
    <text evidence="1">The sequence shown here is derived from an EMBL/GenBank/DDBJ whole genome shotgun (WGS) entry which is preliminary data.</text>
</comment>
<dbReference type="InterPro" id="IPR006311">
    <property type="entry name" value="TAT_signal"/>
</dbReference>
<dbReference type="Gene3D" id="2.120.10.10">
    <property type="match status" value="1"/>
</dbReference>
<organism evidence="1 2">
    <name type="scientific">Actinomadura rudentiformis</name>
    <dbReference type="NCBI Taxonomy" id="359158"/>
    <lineage>
        <taxon>Bacteria</taxon>
        <taxon>Bacillati</taxon>
        <taxon>Actinomycetota</taxon>
        <taxon>Actinomycetes</taxon>
        <taxon>Streptosporangiales</taxon>
        <taxon>Thermomonosporaceae</taxon>
        <taxon>Actinomadura</taxon>
    </lineage>
</organism>
<dbReference type="PROSITE" id="PS51318">
    <property type="entry name" value="TAT"/>
    <property type="match status" value="1"/>
</dbReference>
<keyword evidence="2" id="KW-1185">Reference proteome</keyword>
<evidence type="ECO:0008006" key="3">
    <source>
        <dbReference type="Google" id="ProtNLM"/>
    </source>
</evidence>
<proteinExistence type="predicted"/>
<evidence type="ECO:0000313" key="2">
    <source>
        <dbReference type="Proteomes" id="UP000468735"/>
    </source>
</evidence>